<organism evidence="2 3">
    <name type="scientific">Fusicatenibacter saccharivorans</name>
    <dbReference type="NCBI Taxonomy" id="1150298"/>
    <lineage>
        <taxon>Bacteria</taxon>
        <taxon>Bacillati</taxon>
        <taxon>Bacillota</taxon>
        <taxon>Clostridia</taxon>
        <taxon>Lachnospirales</taxon>
        <taxon>Lachnospiraceae</taxon>
        <taxon>Fusicatenibacter</taxon>
    </lineage>
</organism>
<sequence>MKRFMMSDIHGFYEAFETALNKVDFSGENQLFLLGDYIDYGPDSRKVLEKIKALQEIYGSQKVITLLGNHEKALLDWLEEYADINRHICGVEQYRDAEWLLSDADGDYGTLRSFLSARHFWEFTEKEARLPGIPKMQRPFGCSWRMRGNCLPGCGIFHTITRQSARFWFMRELRSGQARTGCA</sequence>
<dbReference type="PANTHER" id="PTHR42850">
    <property type="entry name" value="METALLOPHOSPHOESTERASE"/>
    <property type="match status" value="1"/>
</dbReference>
<keyword evidence="3" id="KW-1185">Reference proteome</keyword>
<comment type="caution">
    <text evidence="2">The sequence shown here is derived from an EMBL/GenBank/DDBJ whole genome shotgun (WGS) entry which is preliminary data.</text>
</comment>
<dbReference type="SUPFAM" id="SSF56300">
    <property type="entry name" value="Metallo-dependent phosphatases"/>
    <property type="match status" value="1"/>
</dbReference>
<dbReference type="InterPro" id="IPR029052">
    <property type="entry name" value="Metallo-depent_PP-like"/>
</dbReference>
<dbReference type="Gene3D" id="3.60.21.10">
    <property type="match status" value="1"/>
</dbReference>
<accession>A0ABX2GFS2</accession>
<evidence type="ECO:0000259" key="1">
    <source>
        <dbReference type="Pfam" id="PF00149"/>
    </source>
</evidence>
<reference evidence="2 3" key="1">
    <citation type="journal article" date="2020" name="Cell Host Microbe">
        <title>Functional and Genomic Variation between Human-Derived Isolates of Lachnospiraceae Reveals Inter- and Intra-Species Diversity.</title>
        <authorList>
            <person name="Sorbara M.T."/>
            <person name="Littmann E.R."/>
            <person name="Fontana E."/>
            <person name="Moody T.U."/>
            <person name="Kohout C.E."/>
            <person name="Gjonbalaj M."/>
            <person name="Eaton V."/>
            <person name="Seok R."/>
            <person name="Leiner I.M."/>
            <person name="Pamer E.G."/>
        </authorList>
    </citation>
    <scope>NUCLEOTIDE SEQUENCE [LARGE SCALE GENOMIC DNA]</scope>
    <source>
        <strain evidence="2 3">MSK.14.54</strain>
    </source>
</reference>
<dbReference type="EMBL" id="JAAITQ010000025">
    <property type="protein sequence ID" value="NSE17204.1"/>
    <property type="molecule type" value="Genomic_DNA"/>
</dbReference>
<feature type="domain" description="Calcineurin-like phosphoesterase" evidence="1">
    <location>
        <begin position="5"/>
        <end position="91"/>
    </location>
</feature>
<dbReference type="InterPro" id="IPR004843">
    <property type="entry name" value="Calcineurin-like_PHP"/>
</dbReference>
<proteinExistence type="predicted"/>
<protein>
    <recommendedName>
        <fullName evidence="1">Calcineurin-like phosphoesterase domain-containing protein</fullName>
    </recommendedName>
</protein>
<dbReference type="InterPro" id="IPR050126">
    <property type="entry name" value="Ap4A_hydrolase"/>
</dbReference>
<dbReference type="RefSeq" id="WP_173830216.1">
    <property type="nucleotide sequence ID" value="NZ_JAAITQ010000025.1"/>
</dbReference>
<evidence type="ECO:0000313" key="3">
    <source>
        <dbReference type="Proteomes" id="UP000768180"/>
    </source>
</evidence>
<evidence type="ECO:0000313" key="2">
    <source>
        <dbReference type="EMBL" id="NSE17204.1"/>
    </source>
</evidence>
<dbReference type="PANTHER" id="PTHR42850:SF4">
    <property type="entry name" value="ZINC-DEPENDENT ENDOPOLYPHOSPHATASE"/>
    <property type="match status" value="1"/>
</dbReference>
<dbReference type="Pfam" id="PF00149">
    <property type="entry name" value="Metallophos"/>
    <property type="match status" value="1"/>
</dbReference>
<name>A0ABX2GFS2_9FIRM</name>
<dbReference type="Proteomes" id="UP000768180">
    <property type="component" value="Unassembled WGS sequence"/>
</dbReference>
<gene>
    <name evidence="2" type="ORF">G5B05_12475</name>
</gene>